<evidence type="ECO:0008006" key="5">
    <source>
        <dbReference type="Google" id="ProtNLM"/>
    </source>
</evidence>
<organism evidence="4">
    <name type="scientific">marine sediment metagenome</name>
    <dbReference type="NCBI Taxonomy" id="412755"/>
    <lineage>
        <taxon>unclassified sequences</taxon>
        <taxon>metagenomes</taxon>
        <taxon>ecological metagenomes</taxon>
    </lineage>
</organism>
<dbReference type="Gene3D" id="3.20.20.480">
    <property type="entry name" value="Trimethylamine methyltransferase-like"/>
    <property type="match status" value="1"/>
</dbReference>
<name>X0SAM4_9ZZZZ</name>
<dbReference type="EMBL" id="BARS01003134">
    <property type="protein sequence ID" value="GAF78098.1"/>
    <property type="molecule type" value="Genomic_DNA"/>
</dbReference>
<dbReference type="GO" id="GO:0015948">
    <property type="term" value="P:methanogenesis"/>
    <property type="evidence" value="ECO:0007669"/>
    <property type="project" value="InterPro"/>
</dbReference>
<evidence type="ECO:0000256" key="3">
    <source>
        <dbReference type="ARBA" id="ARBA00022679"/>
    </source>
</evidence>
<gene>
    <name evidence="4" type="ORF">S01H1_06040</name>
</gene>
<evidence type="ECO:0000256" key="2">
    <source>
        <dbReference type="ARBA" id="ARBA00022603"/>
    </source>
</evidence>
<dbReference type="Pfam" id="PF06253">
    <property type="entry name" value="MTTB"/>
    <property type="match status" value="1"/>
</dbReference>
<protein>
    <recommendedName>
        <fullName evidence="5">Trimethylamine methyltransferase</fullName>
    </recommendedName>
</protein>
<feature type="non-terminal residue" evidence="4">
    <location>
        <position position="1"/>
    </location>
</feature>
<keyword evidence="3" id="KW-0808">Transferase</keyword>
<comment type="caution">
    <text evidence="4">The sequence shown here is derived from an EMBL/GenBank/DDBJ whole genome shotgun (WGS) entry which is preliminary data.</text>
</comment>
<reference evidence="4" key="1">
    <citation type="journal article" date="2014" name="Front. Microbiol.">
        <title>High frequency of phylogenetically diverse reductive dehalogenase-homologous genes in deep subseafloor sedimentary metagenomes.</title>
        <authorList>
            <person name="Kawai M."/>
            <person name="Futagami T."/>
            <person name="Toyoda A."/>
            <person name="Takaki Y."/>
            <person name="Nishi S."/>
            <person name="Hori S."/>
            <person name="Arai W."/>
            <person name="Tsubouchi T."/>
            <person name="Morono Y."/>
            <person name="Uchiyama I."/>
            <person name="Ito T."/>
            <person name="Fujiyama A."/>
            <person name="Inagaki F."/>
            <person name="Takami H."/>
        </authorList>
    </citation>
    <scope>NUCLEOTIDE SEQUENCE</scope>
    <source>
        <strain evidence="4">Expedition CK06-06</strain>
    </source>
</reference>
<proteinExistence type="inferred from homology"/>
<sequence length="250" mass="27103">LPVGFMTMASCCSTGPATLAGNLVVGNAEVIAVSALIELAYPGAPIFYAAAQTTMDLRTGAYTGGGPEDYLFGAATNQLADFYRIPLSMGAFATGAKEPDWQAALDNTFAGLMPVLSGADMLTGAGLLYGSRILSYEQLLMDCEIYDVIRATAQGIEVSEETLALDAIESVGVGGHYLTQKHTLKHMKERWVPSLVDRRPYSAWEENGRRGAKEWAHEKARWILSNHRPEPLEPKLHEELSKIIAALENK</sequence>
<dbReference type="GO" id="GO:0032259">
    <property type="term" value="P:methylation"/>
    <property type="evidence" value="ECO:0007669"/>
    <property type="project" value="UniProtKB-KW"/>
</dbReference>
<accession>X0SAM4</accession>
<dbReference type="InterPro" id="IPR038601">
    <property type="entry name" value="MttB-like_sf"/>
</dbReference>
<comment type="similarity">
    <text evidence="1">Belongs to the trimethylamine methyltransferase family.</text>
</comment>
<evidence type="ECO:0000256" key="1">
    <source>
        <dbReference type="ARBA" id="ARBA00007137"/>
    </source>
</evidence>
<dbReference type="AlphaFoldDB" id="X0SAM4"/>
<dbReference type="InterPro" id="IPR010426">
    <property type="entry name" value="MTTB_MeTrfase"/>
</dbReference>
<keyword evidence="2" id="KW-0489">Methyltransferase</keyword>
<dbReference type="GO" id="GO:0008168">
    <property type="term" value="F:methyltransferase activity"/>
    <property type="evidence" value="ECO:0007669"/>
    <property type="project" value="UniProtKB-KW"/>
</dbReference>
<evidence type="ECO:0000313" key="4">
    <source>
        <dbReference type="EMBL" id="GAF78098.1"/>
    </source>
</evidence>